<name>A0A1M6T0C8_9FIRM</name>
<dbReference type="CDD" id="cd03768">
    <property type="entry name" value="SR_ResInv"/>
    <property type="match status" value="1"/>
</dbReference>
<keyword evidence="1" id="KW-0229">DNA integration</keyword>
<evidence type="ECO:0000313" key="7">
    <source>
        <dbReference type="EMBL" id="SHK50424.1"/>
    </source>
</evidence>
<dbReference type="Gene3D" id="3.40.50.1390">
    <property type="entry name" value="Resolvase, N-terminal catalytic domain"/>
    <property type="match status" value="1"/>
</dbReference>
<dbReference type="GO" id="GO:0003677">
    <property type="term" value="F:DNA binding"/>
    <property type="evidence" value="ECO:0007669"/>
    <property type="project" value="UniProtKB-KW"/>
</dbReference>
<dbReference type="STRING" id="1123349.SAMN02744037_02477"/>
<evidence type="ECO:0000313" key="8">
    <source>
        <dbReference type="Proteomes" id="UP000242497"/>
    </source>
</evidence>
<dbReference type="PROSITE" id="PS00398">
    <property type="entry name" value="RECOMBINASES_2"/>
    <property type="match status" value="1"/>
</dbReference>
<keyword evidence="8" id="KW-1185">Reference proteome</keyword>
<dbReference type="InterPro" id="IPR006119">
    <property type="entry name" value="Resolv_N"/>
</dbReference>
<dbReference type="InterPro" id="IPR050639">
    <property type="entry name" value="SSR_resolvase"/>
</dbReference>
<sequence>MDNRIFAYIRVSSKDQNIERQIKAITDYCDKHKLVIDERDVYIDRQSGKDFNREDWKALKRSIRKGDTLIIKELDRLGRDMNMIKEEWNELTKQGVNIVVIDNPILNTKDKSDLERNLISNIVFELLTYMAEKERQKIKQRQKEGIEIAKAKGKHIGRPKAEYPSNWEEVYKSWKNKEITAVKAMEQLGLKKTTFYKLAKQWEQKQEDVK</sequence>
<organism evidence="7 8">
    <name type="scientific">Tepidibacter formicigenes DSM 15518</name>
    <dbReference type="NCBI Taxonomy" id="1123349"/>
    <lineage>
        <taxon>Bacteria</taxon>
        <taxon>Bacillati</taxon>
        <taxon>Bacillota</taxon>
        <taxon>Clostridia</taxon>
        <taxon>Peptostreptococcales</taxon>
        <taxon>Peptostreptococcaceae</taxon>
        <taxon>Tepidibacter</taxon>
    </lineage>
</organism>
<dbReference type="EMBL" id="FRAE01000081">
    <property type="protein sequence ID" value="SHK50424.1"/>
    <property type="molecule type" value="Genomic_DNA"/>
</dbReference>
<dbReference type="Pfam" id="PF00239">
    <property type="entry name" value="Resolvase"/>
    <property type="match status" value="1"/>
</dbReference>
<protein>
    <submittedName>
        <fullName evidence="7">Site-specific DNA recombinase</fullName>
    </submittedName>
</protein>
<evidence type="ECO:0000256" key="3">
    <source>
        <dbReference type="ARBA" id="ARBA00023172"/>
    </source>
</evidence>
<reference evidence="8" key="1">
    <citation type="submission" date="2016-11" db="EMBL/GenBank/DDBJ databases">
        <authorList>
            <person name="Varghese N."/>
            <person name="Submissions S."/>
        </authorList>
    </citation>
    <scope>NUCLEOTIDE SEQUENCE [LARGE SCALE GENOMIC DNA]</scope>
    <source>
        <strain evidence="8">DSM 15518</strain>
    </source>
</reference>
<dbReference type="GO" id="GO:0015074">
    <property type="term" value="P:DNA integration"/>
    <property type="evidence" value="ECO:0007669"/>
    <property type="project" value="UniProtKB-KW"/>
</dbReference>
<proteinExistence type="predicted"/>
<dbReference type="AlphaFoldDB" id="A0A1M6T0C8"/>
<dbReference type="InterPro" id="IPR006118">
    <property type="entry name" value="Recombinase_CS"/>
</dbReference>
<keyword evidence="2" id="KW-0238">DNA-binding</keyword>
<accession>A0A1M6T0C8</accession>
<dbReference type="SMART" id="SM00857">
    <property type="entry name" value="Resolvase"/>
    <property type="match status" value="1"/>
</dbReference>
<dbReference type="OrthoDB" id="9797501at2"/>
<dbReference type="InterPro" id="IPR036162">
    <property type="entry name" value="Resolvase-like_N_sf"/>
</dbReference>
<dbReference type="PANTHER" id="PTHR30461:SF2">
    <property type="entry name" value="SERINE RECOMBINASE PINE-RELATED"/>
    <property type="match status" value="1"/>
</dbReference>
<evidence type="ECO:0000256" key="2">
    <source>
        <dbReference type="ARBA" id="ARBA00023125"/>
    </source>
</evidence>
<dbReference type="Proteomes" id="UP000242497">
    <property type="component" value="Unassembled WGS sequence"/>
</dbReference>
<feature type="active site" description="O-(5'-phospho-DNA)-serine intermediate" evidence="4 5">
    <location>
        <position position="12"/>
    </location>
</feature>
<dbReference type="PANTHER" id="PTHR30461">
    <property type="entry name" value="DNA-INVERTASE FROM LAMBDOID PROPHAGE"/>
    <property type="match status" value="1"/>
</dbReference>
<evidence type="ECO:0000256" key="5">
    <source>
        <dbReference type="PROSITE-ProRule" id="PRU10137"/>
    </source>
</evidence>
<evidence type="ECO:0000256" key="1">
    <source>
        <dbReference type="ARBA" id="ARBA00022908"/>
    </source>
</evidence>
<evidence type="ECO:0000256" key="4">
    <source>
        <dbReference type="PIRSR" id="PIRSR606118-50"/>
    </source>
</evidence>
<dbReference type="PROSITE" id="PS00397">
    <property type="entry name" value="RECOMBINASES_1"/>
    <property type="match status" value="1"/>
</dbReference>
<dbReference type="RefSeq" id="WP_143151359.1">
    <property type="nucleotide sequence ID" value="NZ_FRAE01000081.1"/>
</dbReference>
<gene>
    <name evidence="7" type="ORF">SAMN02744037_02477</name>
</gene>
<feature type="domain" description="Resolvase/invertase-type recombinase catalytic" evidence="6">
    <location>
        <begin position="4"/>
        <end position="153"/>
    </location>
</feature>
<keyword evidence="3" id="KW-0233">DNA recombination</keyword>
<dbReference type="SUPFAM" id="SSF53041">
    <property type="entry name" value="Resolvase-like"/>
    <property type="match status" value="1"/>
</dbReference>
<dbReference type="PROSITE" id="PS51736">
    <property type="entry name" value="RECOMBINASES_3"/>
    <property type="match status" value="1"/>
</dbReference>
<dbReference type="GO" id="GO:0000150">
    <property type="term" value="F:DNA strand exchange activity"/>
    <property type="evidence" value="ECO:0007669"/>
    <property type="project" value="InterPro"/>
</dbReference>
<evidence type="ECO:0000259" key="6">
    <source>
        <dbReference type="PROSITE" id="PS51736"/>
    </source>
</evidence>